<keyword evidence="4" id="KW-1185">Reference proteome</keyword>
<dbReference type="InterPro" id="IPR029058">
    <property type="entry name" value="AB_hydrolase_fold"/>
</dbReference>
<feature type="transmembrane region" description="Helical" evidence="1">
    <location>
        <begin position="908"/>
        <end position="931"/>
    </location>
</feature>
<dbReference type="CDD" id="cd06257">
    <property type="entry name" value="DnaJ"/>
    <property type="match status" value="1"/>
</dbReference>
<name>A0A1V9Z3A6_9STRA</name>
<feature type="transmembrane region" description="Helical" evidence="1">
    <location>
        <begin position="587"/>
        <end position="609"/>
    </location>
</feature>
<dbReference type="SMART" id="SM00271">
    <property type="entry name" value="DnaJ"/>
    <property type="match status" value="1"/>
</dbReference>
<dbReference type="GO" id="GO:0051082">
    <property type="term" value="F:unfolded protein binding"/>
    <property type="evidence" value="ECO:0007669"/>
    <property type="project" value="TreeGrafter"/>
</dbReference>
<dbReference type="Gene3D" id="3.40.50.1820">
    <property type="entry name" value="alpha/beta hydrolase"/>
    <property type="match status" value="1"/>
</dbReference>
<evidence type="ECO:0000313" key="3">
    <source>
        <dbReference type="EMBL" id="OQR92484.1"/>
    </source>
</evidence>
<dbReference type="OrthoDB" id="66964at2759"/>
<dbReference type="InterPro" id="IPR036869">
    <property type="entry name" value="J_dom_sf"/>
</dbReference>
<dbReference type="GO" id="GO:0051087">
    <property type="term" value="F:protein-folding chaperone binding"/>
    <property type="evidence" value="ECO:0007669"/>
    <property type="project" value="TreeGrafter"/>
</dbReference>
<evidence type="ECO:0000313" key="4">
    <source>
        <dbReference type="Proteomes" id="UP000243217"/>
    </source>
</evidence>
<evidence type="ECO:0000256" key="1">
    <source>
        <dbReference type="SAM" id="Phobius"/>
    </source>
</evidence>
<dbReference type="InterPro" id="IPR018253">
    <property type="entry name" value="DnaJ_domain_CS"/>
</dbReference>
<dbReference type="GO" id="GO:0005634">
    <property type="term" value="C:nucleus"/>
    <property type="evidence" value="ECO:0007669"/>
    <property type="project" value="TreeGrafter"/>
</dbReference>
<organism evidence="3 4">
    <name type="scientific">Thraustotheca clavata</name>
    <dbReference type="NCBI Taxonomy" id="74557"/>
    <lineage>
        <taxon>Eukaryota</taxon>
        <taxon>Sar</taxon>
        <taxon>Stramenopiles</taxon>
        <taxon>Oomycota</taxon>
        <taxon>Saprolegniomycetes</taxon>
        <taxon>Saprolegniales</taxon>
        <taxon>Achlyaceae</taxon>
        <taxon>Thraustotheca</taxon>
    </lineage>
</organism>
<dbReference type="Proteomes" id="UP000243217">
    <property type="component" value="Unassembled WGS sequence"/>
</dbReference>
<keyword evidence="1" id="KW-1133">Transmembrane helix</keyword>
<accession>A0A1V9Z3A6</accession>
<dbReference type="Pfam" id="PF00226">
    <property type="entry name" value="DnaJ"/>
    <property type="match status" value="1"/>
</dbReference>
<dbReference type="PROSITE" id="PS50076">
    <property type="entry name" value="DNAJ_2"/>
    <property type="match status" value="1"/>
</dbReference>
<feature type="transmembrane region" description="Helical" evidence="1">
    <location>
        <begin position="875"/>
        <end position="896"/>
    </location>
</feature>
<dbReference type="PANTHER" id="PTHR43948:SF10">
    <property type="entry name" value="MRJ, ISOFORM E"/>
    <property type="match status" value="1"/>
</dbReference>
<feature type="domain" description="J" evidence="2">
    <location>
        <begin position="401"/>
        <end position="472"/>
    </location>
</feature>
<proteinExistence type="predicted"/>
<dbReference type="GO" id="GO:0044183">
    <property type="term" value="F:protein folding chaperone"/>
    <property type="evidence" value="ECO:0007669"/>
    <property type="project" value="TreeGrafter"/>
</dbReference>
<dbReference type="AlphaFoldDB" id="A0A1V9Z3A6"/>
<sequence>MATRWSGTGVPDKLVCHAAVVCAAVAHGNVEQFLHSEPTVLPHSTYFTLPLLYSSEDFVLVDTPDCIVCCIKTPPTAQLLVQVTERQTVYHYAGRVHAAFYKRAVRVRSVLDDFDIGNEWKPLVFAGHSTAGSIAHVLLLETILKQCCSEDAQQAIDIIDAHNQQAQPTTLNTLDELDTTLSLDLKMILPQSSVAIAMARRFYSIGFGAPAIASANCAELFHAFGLPVQMLTIVNQFDCIPSLLNVAHVASLAAKTSSKLISISKATASLLSLFPTVERLDLDGSGMNLAPSVYIKMTWCILATTAYVNMTWSVLHKVFRQFQDHLIDTSWKDVDYMPLGRYVFLEKESFAMTTEEDKVSIENTLRSTIDELTANALWQHVMPSYLKSVLKRIDDAHPEMNYYERLQVPRSATKQDIVAAYRSLALRWHPDRWSRCCDPKDKKYAEVMFKLLAEAYEVLSDAEAREEYDQRLLQTKRQPTWKDDVVERGTVCGVSLDEAISIFQREATRWNCVIRPLVRSSSNFLGLAQAKLSSHRFSAGNHDNLFLPNKMRVIRQTVAEPSITYVSPEEVLPTDKVAPSKLSGMSAMSMVGGAAVIGAGVALLVNAWSRYSADIRRQRQAHTLHQMPAALLERLLVDRVESQCMSSESLALAPLDEDDQSLDILDEYYDCVDELELAQLQLSVEDTFFDCLESTLTVCDDTEHRVVFPNGAAVLTPFGHGVVVDFSLNGIYTVDIVRIGTAYVHHDMVTRGGDFEVNAKKTQLDAKRKELVALAIDRYQLSSDDNSSLLTIGKAAAVDSGIKAASGVALVKGLERVAPTLGAAASAAPLAVAAILIDIGRDFVEYRNTCNRKKSGNWITQTSERLLMQQFRLKAGRHMVTGAGAAAGASLGAYSITTSVGYWTGSTLLGPVGLAAATGAAVVGGMLGYLVGGTTYNGTTQGYFSSLQRASDEIERLEIGSKVMFTEYDPEGTGVVSVEDGNKLVQRLTGTQANYFSGDRVEWSAFWEYVSLAAVKKIEALEAENDVQYSGAWWKQYLSYFSYKQEESKPLVKVTRSHSAPASYITCPTKSLAIPKQRSARNISVEAAQLECLVENDWLTKDDAYHLKTLMLSDDANLQKCALETIHKMQEAWEVESEGGCIITSAFSLNEDCVDDEEETTEVAPQYDLKECVDVMCSLLSSHGLRKLLLEQGIQVEPTMSHSNLHGLALTYLAEE</sequence>
<dbReference type="PRINTS" id="PR00625">
    <property type="entry name" value="JDOMAIN"/>
</dbReference>
<dbReference type="Gene3D" id="1.10.287.110">
    <property type="entry name" value="DnaJ domain"/>
    <property type="match status" value="1"/>
</dbReference>
<gene>
    <name evidence="3" type="ORF">THRCLA_08692</name>
</gene>
<dbReference type="SUPFAM" id="SSF46565">
    <property type="entry name" value="Chaperone J-domain"/>
    <property type="match status" value="1"/>
</dbReference>
<keyword evidence="1" id="KW-0812">Transmembrane</keyword>
<dbReference type="STRING" id="74557.A0A1V9Z3A6"/>
<comment type="caution">
    <text evidence="3">The sequence shown here is derived from an EMBL/GenBank/DDBJ whole genome shotgun (WGS) entry which is preliminary data.</text>
</comment>
<dbReference type="PANTHER" id="PTHR43948">
    <property type="entry name" value="DNAJ HOMOLOG SUBFAMILY B"/>
    <property type="match status" value="1"/>
</dbReference>
<dbReference type="PROSITE" id="PS00636">
    <property type="entry name" value="DNAJ_1"/>
    <property type="match status" value="1"/>
</dbReference>
<dbReference type="GO" id="GO:0005737">
    <property type="term" value="C:cytoplasm"/>
    <property type="evidence" value="ECO:0007669"/>
    <property type="project" value="TreeGrafter"/>
</dbReference>
<evidence type="ECO:0000259" key="2">
    <source>
        <dbReference type="PROSITE" id="PS50076"/>
    </source>
</evidence>
<keyword evidence="1" id="KW-0472">Membrane</keyword>
<dbReference type="EMBL" id="JNBS01002324">
    <property type="protein sequence ID" value="OQR92484.1"/>
    <property type="molecule type" value="Genomic_DNA"/>
</dbReference>
<reference evidence="3 4" key="1">
    <citation type="journal article" date="2014" name="Genome Biol. Evol.">
        <title>The secreted proteins of Achlya hypogyna and Thraustotheca clavata identify the ancestral oomycete secretome and reveal gene acquisitions by horizontal gene transfer.</title>
        <authorList>
            <person name="Misner I."/>
            <person name="Blouin N."/>
            <person name="Leonard G."/>
            <person name="Richards T.A."/>
            <person name="Lane C.E."/>
        </authorList>
    </citation>
    <scope>NUCLEOTIDE SEQUENCE [LARGE SCALE GENOMIC DNA]</scope>
    <source>
        <strain evidence="3 4">ATCC 34112</strain>
    </source>
</reference>
<protein>
    <recommendedName>
        <fullName evidence="2">J domain-containing protein</fullName>
    </recommendedName>
</protein>
<dbReference type="InterPro" id="IPR001623">
    <property type="entry name" value="DnaJ_domain"/>
</dbReference>